<dbReference type="Proteomes" id="UP000798662">
    <property type="component" value="Chromosome 3"/>
</dbReference>
<reference evidence="1" key="1">
    <citation type="submission" date="2019-11" db="EMBL/GenBank/DDBJ databases">
        <title>Nori genome reveals adaptations in red seaweeds to the harsh intertidal environment.</title>
        <authorList>
            <person name="Wang D."/>
            <person name="Mao Y."/>
        </authorList>
    </citation>
    <scope>NUCLEOTIDE SEQUENCE</scope>
    <source>
        <tissue evidence="1">Gametophyte</tissue>
    </source>
</reference>
<protein>
    <submittedName>
        <fullName evidence="1">Uncharacterized protein</fullName>
    </submittedName>
</protein>
<dbReference type="EMBL" id="CM020620">
    <property type="protein sequence ID" value="KAK1869355.1"/>
    <property type="molecule type" value="Genomic_DNA"/>
</dbReference>
<sequence>MQSMMGTRRRLPIVLFPPLRSLLLPSPATFTGGRKTRSWGARHVPFSCVSSLCQALISGCYSIRAGKVALGLDMLSYILLPRWRHVLVDFVTTTGWRAVTPPTAPPGSCRHSSSSCAPILSTMSAKHHPDLVMCRKQPGISVGRLCERCDGKCVVCDSHTRPTTIVRVCDECTAGSLAGRCVTCGAAGVSDAYYCAACVMLEKDRDGCPTIVNVGTAKADAFFANKKFGKGGGR</sequence>
<name>A0ACC3CGM0_PYRYE</name>
<organism evidence="1 2">
    <name type="scientific">Pyropia yezoensis</name>
    <name type="common">Susabi-nori</name>
    <name type="synonym">Porphyra yezoensis</name>
    <dbReference type="NCBI Taxonomy" id="2788"/>
    <lineage>
        <taxon>Eukaryota</taxon>
        <taxon>Rhodophyta</taxon>
        <taxon>Bangiophyceae</taxon>
        <taxon>Bangiales</taxon>
        <taxon>Bangiaceae</taxon>
        <taxon>Pyropia</taxon>
    </lineage>
</organism>
<gene>
    <name evidence="1" type="ORF">I4F81_011832</name>
</gene>
<proteinExistence type="predicted"/>
<evidence type="ECO:0000313" key="1">
    <source>
        <dbReference type="EMBL" id="KAK1869355.1"/>
    </source>
</evidence>
<comment type="caution">
    <text evidence="1">The sequence shown here is derived from an EMBL/GenBank/DDBJ whole genome shotgun (WGS) entry which is preliminary data.</text>
</comment>
<keyword evidence="2" id="KW-1185">Reference proteome</keyword>
<accession>A0ACC3CGM0</accession>
<evidence type="ECO:0000313" key="2">
    <source>
        <dbReference type="Proteomes" id="UP000798662"/>
    </source>
</evidence>